<comment type="caution">
    <text evidence="4">The sequence shown here is derived from an EMBL/GenBank/DDBJ whole genome shotgun (WGS) entry which is preliminary data.</text>
</comment>
<gene>
    <name evidence="4" type="ORF">KTU01_36010</name>
</gene>
<dbReference type="InterPro" id="IPR051317">
    <property type="entry name" value="Gfo/Idh/MocA_oxidoreduct"/>
</dbReference>
<reference evidence="4 5" key="1">
    <citation type="submission" date="2019-07" db="EMBL/GenBank/DDBJ databases">
        <title>Whole genome shotgun sequence of Kocuria turfanensis NBRC 107627.</title>
        <authorList>
            <person name="Hosoyama A."/>
            <person name="Uohara A."/>
            <person name="Ohji S."/>
            <person name="Ichikawa N."/>
        </authorList>
    </citation>
    <scope>NUCLEOTIDE SEQUENCE [LARGE SCALE GENOMIC DNA]</scope>
    <source>
        <strain evidence="4 5">NBRC 107627</strain>
    </source>
</reference>
<evidence type="ECO:0000313" key="5">
    <source>
        <dbReference type="Proteomes" id="UP000321103"/>
    </source>
</evidence>
<evidence type="ECO:0000259" key="3">
    <source>
        <dbReference type="Pfam" id="PF01408"/>
    </source>
</evidence>
<dbReference type="STRING" id="388357.GCA_001580365_03571"/>
<feature type="domain" description="Gfo/Idh/MocA-like oxidoreductase N-terminal" evidence="3">
    <location>
        <begin position="5"/>
        <end position="125"/>
    </location>
</feature>
<dbReference type="Gene3D" id="3.40.50.720">
    <property type="entry name" value="NAD(P)-binding Rossmann-like Domain"/>
    <property type="match status" value="1"/>
</dbReference>
<dbReference type="GO" id="GO:0016491">
    <property type="term" value="F:oxidoreductase activity"/>
    <property type="evidence" value="ECO:0007669"/>
    <property type="project" value="UniProtKB-KW"/>
</dbReference>
<accession>A0A512IIL2</accession>
<sequence length="178" mass="19269">MAAPIRTAVLGYGVSGRVFHTPLLAADPDYELTAVVTGNPERAARAAERHPGARIVPSDDDLFTLLDTGELELDLVILGTPPGTHFDQAVAAINRGLHVVVDKPFVPTAIQGEELVRRAQEAGVVTVDGEWRCSDRGIWRPWCGCGLRGSCRFGRDRTGWGRLGRRPGSARPRRPAGR</sequence>
<dbReference type="SUPFAM" id="SSF51735">
    <property type="entry name" value="NAD(P)-binding Rossmann-fold domains"/>
    <property type="match status" value="1"/>
</dbReference>
<dbReference type="Proteomes" id="UP000321103">
    <property type="component" value="Unassembled WGS sequence"/>
</dbReference>
<dbReference type="RefSeq" id="WP_084271808.1">
    <property type="nucleotide sequence ID" value="NZ_BJZS01000132.1"/>
</dbReference>
<keyword evidence="5" id="KW-1185">Reference proteome</keyword>
<dbReference type="InterPro" id="IPR000683">
    <property type="entry name" value="Gfo/Idh/MocA-like_OxRdtase_N"/>
</dbReference>
<dbReference type="PANTHER" id="PTHR43708:SF5">
    <property type="entry name" value="CONSERVED EXPRESSED OXIDOREDUCTASE (EUROFUNG)-RELATED"/>
    <property type="match status" value="1"/>
</dbReference>
<dbReference type="InterPro" id="IPR036291">
    <property type="entry name" value="NAD(P)-bd_dom_sf"/>
</dbReference>
<dbReference type="PANTHER" id="PTHR43708">
    <property type="entry name" value="CONSERVED EXPRESSED OXIDOREDUCTASE (EUROFUNG)"/>
    <property type="match status" value="1"/>
</dbReference>
<dbReference type="AlphaFoldDB" id="A0A512IIL2"/>
<protein>
    <recommendedName>
        <fullName evidence="3">Gfo/Idh/MocA-like oxidoreductase N-terminal domain-containing protein</fullName>
    </recommendedName>
</protein>
<keyword evidence="2" id="KW-0560">Oxidoreductase</keyword>
<name>A0A512IIL2_9MICC</name>
<dbReference type="GO" id="GO:0000166">
    <property type="term" value="F:nucleotide binding"/>
    <property type="evidence" value="ECO:0007669"/>
    <property type="project" value="InterPro"/>
</dbReference>
<evidence type="ECO:0000256" key="1">
    <source>
        <dbReference type="ARBA" id="ARBA00010928"/>
    </source>
</evidence>
<organism evidence="4 5">
    <name type="scientific">Kocuria turfanensis</name>
    <dbReference type="NCBI Taxonomy" id="388357"/>
    <lineage>
        <taxon>Bacteria</taxon>
        <taxon>Bacillati</taxon>
        <taxon>Actinomycetota</taxon>
        <taxon>Actinomycetes</taxon>
        <taxon>Micrococcales</taxon>
        <taxon>Micrococcaceae</taxon>
        <taxon>Kocuria</taxon>
    </lineage>
</organism>
<evidence type="ECO:0000256" key="2">
    <source>
        <dbReference type="ARBA" id="ARBA00023002"/>
    </source>
</evidence>
<dbReference type="EMBL" id="BJZS01000132">
    <property type="protein sequence ID" value="GEO97478.1"/>
    <property type="molecule type" value="Genomic_DNA"/>
</dbReference>
<comment type="similarity">
    <text evidence="1">Belongs to the Gfo/Idh/MocA family.</text>
</comment>
<dbReference type="Pfam" id="PF01408">
    <property type="entry name" value="GFO_IDH_MocA"/>
    <property type="match status" value="1"/>
</dbReference>
<proteinExistence type="inferred from homology"/>
<evidence type="ECO:0000313" key="4">
    <source>
        <dbReference type="EMBL" id="GEO97478.1"/>
    </source>
</evidence>